<dbReference type="Pfam" id="PF10283">
    <property type="entry name" value="zf-CCHH"/>
    <property type="match status" value="1"/>
</dbReference>
<proteinExistence type="predicted"/>
<feature type="domain" description="PBZ-type" evidence="1">
    <location>
        <begin position="59"/>
        <end position="81"/>
    </location>
</feature>
<dbReference type="AlphaFoldDB" id="A0A820IEK6"/>
<reference evidence="2" key="1">
    <citation type="submission" date="2021-02" db="EMBL/GenBank/DDBJ databases">
        <authorList>
            <person name="Nowell W R."/>
        </authorList>
    </citation>
    <scope>NUCLEOTIDE SEQUENCE</scope>
</reference>
<protein>
    <recommendedName>
        <fullName evidence="1">PBZ-type domain-containing protein</fullName>
    </recommendedName>
</protein>
<dbReference type="EMBL" id="CAJOAX010049323">
    <property type="protein sequence ID" value="CAF4307975.1"/>
    <property type="molecule type" value="Genomic_DNA"/>
</dbReference>
<dbReference type="Proteomes" id="UP000663823">
    <property type="component" value="Unassembled WGS sequence"/>
</dbReference>
<accession>A0A820IEK6</accession>
<organism evidence="2 3">
    <name type="scientific">Rotaria sordida</name>
    <dbReference type="NCBI Taxonomy" id="392033"/>
    <lineage>
        <taxon>Eukaryota</taxon>
        <taxon>Metazoa</taxon>
        <taxon>Spiralia</taxon>
        <taxon>Gnathifera</taxon>
        <taxon>Rotifera</taxon>
        <taxon>Eurotatoria</taxon>
        <taxon>Bdelloidea</taxon>
        <taxon>Philodinida</taxon>
        <taxon>Philodinidae</taxon>
        <taxon>Rotaria</taxon>
    </lineage>
</organism>
<comment type="caution">
    <text evidence="2">The sequence shown here is derived from an EMBL/GenBank/DDBJ whole genome shotgun (WGS) entry which is preliminary data.</text>
</comment>
<evidence type="ECO:0000313" key="3">
    <source>
        <dbReference type="Proteomes" id="UP000663823"/>
    </source>
</evidence>
<name>A0A820IEK6_9BILA</name>
<feature type="non-terminal residue" evidence="2">
    <location>
        <position position="1"/>
    </location>
</feature>
<sequence length="84" mass="9403">LLTDANDPPSHNAPQIKAQINISAQPISCKWGVNCRDIADKNHCVQYSHPPCTEKNDNRIVCKWGAQCHDKKPDHLAKYSHLSS</sequence>
<evidence type="ECO:0000259" key="1">
    <source>
        <dbReference type="Pfam" id="PF10283"/>
    </source>
</evidence>
<gene>
    <name evidence="2" type="ORF">OTI717_LOCUS42258</name>
</gene>
<evidence type="ECO:0000313" key="2">
    <source>
        <dbReference type="EMBL" id="CAF4307975.1"/>
    </source>
</evidence>
<dbReference type="InterPro" id="IPR019406">
    <property type="entry name" value="APLF_PBZ"/>
</dbReference>